<comment type="caution">
    <text evidence="1">The sequence shown here is derived from an EMBL/GenBank/DDBJ whole genome shotgun (WGS) entry which is preliminary data.</text>
</comment>
<keyword evidence="2" id="KW-1185">Reference proteome</keyword>
<name>A0ABX1RUB2_9FLAO</name>
<accession>A0ABX1RUB2</accession>
<reference evidence="1 2" key="1">
    <citation type="submission" date="2020-04" db="EMBL/GenBank/DDBJ databases">
        <title>A Flavivirga sp. nov.</title>
        <authorList>
            <person name="Sun X."/>
        </authorList>
    </citation>
    <scope>NUCLEOTIDE SEQUENCE [LARGE SCALE GENOMIC DNA]</scope>
    <source>
        <strain evidence="1 2">Y03</strain>
    </source>
</reference>
<protein>
    <recommendedName>
        <fullName evidence="3">DUF4303 domain-containing protein</fullName>
    </recommendedName>
</protein>
<evidence type="ECO:0000313" key="2">
    <source>
        <dbReference type="Proteomes" id="UP000746690"/>
    </source>
</evidence>
<dbReference type="EMBL" id="JABBHF010000002">
    <property type="protein sequence ID" value="NMH86766.1"/>
    <property type="molecule type" value="Genomic_DNA"/>
</dbReference>
<evidence type="ECO:0000313" key="1">
    <source>
        <dbReference type="EMBL" id="NMH86766.1"/>
    </source>
</evidence>
<dbReference type="Proteomes" id="UP000746690">
    <property type="component" value="Unassembled WGS sequence"/>
</dbReference>
<evidence type="ECO:0008006" key="3">
    <source>
        <dbReference type="Google" id="ProtNLM"/>
    </source>
</evidence>
<proteinExistence type="predicted"/>
<sequence>MKQISEHIFNACIKAIKSIDDKTLEDIYGFSFYVYDENDDPRYPTLTIGFNTNTNFKNEIDAAWDESEAKWNYAFWLQNEITVLGNEEDKEGRKIIEDWISSIGLNYTDQDEEKDFDACMEKGGEITENFVSILVETVREIHKAQITTKPILIHELEYYDQIRDQNIEANGKERVIEFTNWINEMYN</sequence>
<gene>
    <name evidence="1" type="ORF">HHX25_04570</name>
</gene>
<organism evidence="1 2">
    <name type="scientific">Flavivirga algicola</name>
    <dbReference type="NCBI Taxonomy" id="2729136"/>
    <lineage>
        <taxon>Bacteria</taxon>
        <taxon>Pseudomonadati</taxon>
        <taxon>Bacteroidota</taxon>
        <taxon>Flavobacteriia</taxon>
        <taxon>Flavobacteriales</taxon>
        <taxon>Flavobacteriaceae</taxon>
        <taxon>Flavivirga</taxon>
    </lineage>
</organism>
<dbReference type="RefSeq" id="WP_169670621.1">
    <property type="nucleotide sequence ID" value="NZ_JABBHF010000002.1"/>
</dbReference>